<evidence type="ECO:0000313" key="3">
    <source>
        <dbReference type="EMBL" id="QOV22519.1"/>
    </source>
</evidence>
<dbReference type="EMBL" id="CP063311">
    <property type="protein sequence ID" value="QOV22519.1"/>
    <property type="molecule type" value="Genomic_DNA"/>
</dbReference>
<keyword evidence="2" id="KW-0812">Transmembrane</keyword>
<gene>
    <name evidence="3" type="ORF">IM676_17950</name>
</gene>
<feature type="region of interest" description="Disordered" evidence="1">
    <location>
        <begin position="1"/>
        <end position="22"/>
    </location>
</feature>
<dbReference type="Proteomes" id="UP000593846">
    <property type="component" value="Chromosome"/>
</dbReference>
<organism evidence="3 4">
    <name type="scientific">Anabaenopsis elenkinii CCIBt3563</name>
    <dbReference type="NCBI Taxonomy" id="2779889"/>
    <lineage>
        <taxon>Bacteria</taxon>
        <taxon>Bacillati</taxon>
        <taxon>Cyanobacteriota</taxon>
        <taxon>Cyanophyceae</taxon>
        <taxon>Nostocales</taxon>
        <taxon>Nodulariaceae</taxon>
        <taxon>Anabaenopsis</taxon>
    </lineage>
</organism>
<feature type="compositionally biased region" description="Polar residues" evidence="1">
    <location>
        <begin position="80"/>
        <end position="92"/>
    </location>
</feature>
<evidence type="ECO:0000256" key="2">
    <source>
        <dbReference type="SAM" id="Phobius"/>
    </source>
</evidence>
<keyword evidence="4" id="KW-1185">Reference proteome</keyword>
<keyword evidence="2" id="KW-0472">Membrane</keyword>
<evidence type="ECO:0000313" key="4">
    <source>
        <dbReference type="Proteomes" id="UP000593846"/>
    </source>
</evidence>
<keyword evidence="2" id="KW-1133">Transmembrane helix</keyword>
<name>A0A7S6RCP4_9CYAN</name>
<feature type="region of interest" description="Disordered" evidence="1">
    <location>
        <begin position="80"/>
        <end position="120"/>
    </location>
</feature>
<dbReference type="RefSeq" id="WP_200988143.1">
    <property type="nucleotide sequence ID" value="NZ_CP063311.1"/>
</dbReference>
<accession>A0A7S6RCP4</accession>
<dbReference type="AlphaFoldDB" id="A0A7S6RCP4"/>
<sequence length="189" mass="21447">MQTIPNSVHDHPAKPSTSKSYPTSVPLYVYRQLAHELHITQVKLDALTSQNHQLHQENQLLRQEISKVVQSCLHLQNYVNSSSHGSNSQVTDVTGKLKSPAPKSHPRQHPPVVNHTSHEPEFSAPVETNHQIPETFYLEQQEVNYYSPTEKKVKELSSWWLAMMILLLILTAFGAGYLIMAPLFKPQNP</sequence>
<reference evidence="4" key="1">
    <citation type="submission" date="2020-10" db="EMBL/GenBank/DDBJ databases">
        <title>Genome-based taxonomic classification of the species Anabaenopsis elenkinii.</title>
        <authorList>
            <person name="Delbaje E."/>
            <person name="Andreote A.P.D."/>
            <person name="Pellegrinetti T.A."/>
            <person name="Cruz R.B."/>
            <person name="Branco L.H.Z."/>
            <person name="Fiore M.F."/>
        </authorList>
    </citation>
    <scope>NUCLEOTIDE SEQUENCE [LARGE SCALE GENOMIC DNA]</scope>
    <source>
        <strain evidence="4">CCIBt3563</strain>
    </source>
</reference>
<feature type="transmembrane region" description="Helical" evidence="2">
    <location>
        <begin position="159"/>
        <end position="180"/>
    </location>
</feature>
<protein>
    <submittedName>
        <fullName evidence="3">Uncharacterized protein</fullName>
    </submittedName>
</protein>
<proteinExistence type="predicted"/>
<dbReference type="KEGG" id="aee:IM676_17950"/>
<evidence type="ECO:0000256" key="1">
    <source>
        <dbReference type="SAM" id="MobiDB-lite"/>
    </source>
</evidence>